<reference evidence="3" key="1">
    <citation type="submission" date="2016-11" db="EMBL/GenBank/DDBJ databases">
        <authorList>
            <person name="Jaros S."/>
            <person name="Januszkiewicz K."/>
            <person name="Wedrychowicz H."/>
        </authorList>
    </citation>
    <scope>NUCLEOTIDE SEQUENCE [LARGE SCALE GENOMIC DNA]</scope>
    <source>
        <strain evidence="3">DSM 4029</strain>
    </source>
</reference>
<gene>
    <name evidence="1" type="ORF">GT747_13530</name>
    <name evidence="2" type="ORF">SAMN05444424_2050</name>
</gene>
<evidence type="ECO:0000313" key="1">
    <source>
        <dbReference type="EMBL" id="MZL70772.1"/>
    </source>
</evidence>
<keyword evidence="4" id="KW-1185">Reference proteome</keyword>
<accession>A0AAQ1ME82</accession>
<sequence length="136" mass="14742">MKMPTAIPEGMLAPCGANCLVCYKHCLSPQPCGGCREGGEGMPVHCRRCTIRACAEGRGLRLCAACPLFPCRQVKRLDRSYRVRYGVSLIENGRRAAEEGTAALLQEEARRWRCPGCGGIVSLHDGVCSDCGAEKR</sequence>
<name>A0AAQ1ME82_9FIRM</name>
<dbReference type="Proteomes" id="UP000184089">
    <property type="component" value="Unassembled WGS sequence"/>
</dbReference>
<dbReference type="EMBL" id="WWVX01000010">
    <property type="protein sequence ID" value="MZL70772.1"/>
    <property type="molecule type" value="Genomic_DNA"/>
</dbReference>
<reference evidence="1 4" key="3">
    <citation type="journal article" date="2019" name="Nat. Med.">
        <title>A library of human gut bacterial isolates paired with longitudinal multiomics data enables mechanistic microbiome research.</title>
        <authorList>
            <person name="Poyet M."/>
            <person name="Groussin M."/>
            <person name="Gibbons S.M."/>
            <person name="Avila-Pacheco J."/>
            <person name="Jiang X."/>
            <person name="Kearney S.M."/>
            <person name="Perrotta A.R."/>
            <person name="Berdy B."/>
            <person name="Zhao S."/>
            <person name="Lieberman T.D."/>
            <person name="Swanson P.K."/>
            <person name="Smith M."/>
            <person name="Roesemann S."/>
            <person name="Alexander J.E."/>
            <person name="Rich S.A."/>
            <person name="Livny J."/>
            <person name="Vlamakis H."/>
            <person name="Clish C."/>
            <person name="Bullock K."/>
            <person name="Deik A."/>
            <person name="Scott J."/>
            <person name="Pierce K.A."/>
            <person name="Xavier R.J."/>
            <person name="Alm E.J."/>
        </authorList>
    </citation>
    <scope>NUCLEOTIDE SEQUENCE [LARGE SCALE GENOMIC DNA]</scope>
    <source>
        <strain evidence="1 4">BIOML-A2</strain>
    </source>
</reference>
<dbReference type="AlphaFoldDB" id="A0AAQ1ME82"/>
<comment type="caution">
    <text evidence="2">The sequence shown here is derived from an EMBL/GenBank/DDBJ whole genome shotgun (WGS) entry which is preliminary data.</text>
</comment>
<protein>
    <submittedName>
        <fullName evidence="1">DUF3795 domain-containing protein</fullName>
    </submittedName>
</protein>
<dbReference type="RefSeq" id="WP_021659510.1">
    <property type="nucleotide sequence ID" value="NZ_FQVY01000003.1"/>
</dbReference>
<dbReference type="Proteomes" id="UP000474718">
    <property type="component" value="Unassembled WGS sequence"/>
</dbReference>
<reference evidence="2" key="2">
    <citation type="submission" date="2016-11" db="EMBL/GenBank/DDBJ databases">
        <authorList>
            <person name="Varghese N."/>
            <person name="Submissions S."/>
        </authorList>
    </citation>
    <scope>NUCLEOTIDE SEQUENCE</scope>
    <source>
        <strain evidence="2">DSM 4029</strain>
    </source>
</reference>
<proteinExistence type="predicted"/>
<evidence type="ECO:0000313" key="2">
    <source>
        <dbReference type="EMBL" id="SHG30600.1"/>
    </source>
</evidence>
<dbReference type="InterPro" id="IPR024227">
    <property type="entry name" value="DUF3795"/>
</dbReference>
<dbReference type="Pfam" id="PF12675">
    <property type="entry name" value="DUF3795"/>
    <property type="match status" value="1"/>
</dbReference>
<dbReference type="EMBL" id="FQVY01000003">
    <property type="protein sequence ID" value="SHG30600.1"/>
    <property type="molecule type" value="Genomic_DNA"/>
</dbReference>
<evidence type="ECO:0000313" key="3">
    <source>
        <dbReference type="Proteomes" id="UP000184089"/>
    </source>
</evidence>
<evidence type="ECO:0000313" key="4">
    <source>
        <dbReference type="Proteomes" id="UP000474718"/>
    </source>
</evidence>
<organism evidence="2 3">
    <name type="scientific">Bittarella massiliensis</name>
    <name type="common">ex Durand et al. 2017</name>
    <dbReference type="NCBI Taxonomy" id="1720313"/>
    <lineage>
        <taxon>Bacteria</taxon>
        <taxon>Bacillati</taxon>
        <taxon>Bacillota</taxon>
        <taxon>Clostridia</taxon>
        <taxon>Eubacteriales</taxon>
        <taxon>Oscillospiraceae</taxon>
        <taxon>Bittarella (ex Durand et al. 2017)</taxon>
    </lineage>
</organism>